<evidence type="ECO:0000256" key="1">
    <source>
        <dbReference type="SAM" id="MobiDB-lite"/>
    </source>
</evidence>
<evidence type="ECO:0000259" key="2">
    <source>
        <dbReference type="Pfam" id="PF22725"/>
    </source>
</evidence>
<dbReference type="Proteomes" id="UP000319836">
    <property type="component" value="Unassembled WGS sequence"/>
</dbReference>
<reference evidence="3 4" key="1">
    <citation type="journal article" date="2019" name="Nat. Microbiol.">
        <title>Mediterranean grassland soil C-N compound turnover is dependent on rainfall and depth, and is mediated by genomically divergent microorganisms.</title>
        <authorList>
            <person name="Diamond S."/>
            <person name="Andeer P.F."/>
            <person name="Li Z."/>
            <person name="Crits-Christoph A."/>
            <person name="Burstein D."/>
            <person name="Anantharaman K."/>
            <person name="Lane K.R."/>
            <person name="Thomas B.C."/>
            <person name="Pan C."/>
            <person name="Northen T.R."/>
            <person name="Banfield J.F."/>
        </authorList>
    </citation>
    <scope>NUCLEOTIDE SEQUENCE [LARGE SCALE GENOMIC DNA]</scope>
    <source>
        <strain evidence="3">WS_10</strain>
    </source>
</reference>
<dbReference type="EMBL" id="VBPA01000231">
    <property type="protein sequence ID" value="TMQ70145.1"/>
    <property type="molecule type" value="Genomic_DNA"/>
</dbReference>
<evidence type="ECO:0000313" key="4">
    <source>
        <dbReference type="Proteomes" id="UP000319836"/>
    </source>
</evidence>
<organism evidence="3 4">
    <name type="scientific">Eiseniibacteriota bacterium</name>
    <dbReference type="NCBI Taxonomy" id="2212470"/>
    <lineage>
        <taxon>Bacteria</taxon>
        <taxon>Candidatus Eiseniibacteriota</taxon>
    </lineage>
</organism>
<protein>
    <recommendedName>
        <fullName evidence="2">GFO/IDH/MocA-like oxidoreductase domain-containing protein</fullName>
    </recommendedName>
</protein>
<comment type="caution">
    <text evidence="3">The sequence shown here is derived from an EMBL/GenBank/DDBJ whole genome shotgun (WGS) entry which is preliminary data.</text>
</comment>
<proteinExistence type="predicted"/>
<dbReference type="Gene3D" id="3.30.360.10">
    <property type="entry name" value="Dihydrodipicolinate Reductase, domain 2"/>
    <property type="match status" value="1"/>
</dbReference>
<accession>A0A538U2L4</accession>
<dbReference type="InterPro" id="IPR055170">
    <property type="entry name" value="GFO_IDH_MocA-like_dom"/>
</dbReference>
<dbReference type="SUPFAM" id="SSF55347">
    <property type="entry name" value="Glyceraldehyde-3-phosphate dehydrogenase-like, C-terminal domain"/>
    <property type="match status" value="1"/>
</dbReference>
<dbReference type="AlphaFoldDB" id="A0A538U2L4"/>
<dbReference type="Pfam" id="PF22725">
    <property type="entry name" value="GFO_IDH_MocA_C3"/>
    <property type="match status" value="1"/>
</dbReference>
<evidence type="ECO:0000313" key="3">
    <source>
        <dbReference type="EMBL" id="TMQ70145.1"/>
    </source>
</evidence>
<sequence>MIDAARENGQSRSHRDRRVGKDRRAARVRFPVRDAGQAGRHSTAARNGRGDALDTGIYCINAARYLFQEEPLEVFAYDVSNGDPRFREVEEMCSAVLRFPQARLATFTAPRAGLLLGLSPERDRARALGP</sequence>
<name>A0A538U2L4_UNCEI</name>
<feature type="compositionally biased region" description="Basic residues" evidence="1">
    <location>
        <begin position="12"/>
        <end position="27"/>
    </location>
</feature>
<gene>
    <name evidence="3" type="ORF">E6K80_09505</name>
</gene>
<feature type="region of interest" description="Disordered" evidence="1">
    <location>
        <begin position="1"/>
        <end position="48"/>
    </location>
</feature>
<feature type="domain" description="GFO/IDH/MocA-like oxidoreductase" evidence="2">
    <location>
        <begin position="28"/>
        <end position="109"/>
    </location>
</feature>